<protein>
    <submittedName>
        <fullName evidence="1">Uncharacterized protein</fullName>
    </submittedName>
</protein>
<proteinExistence type="predicted"/>
<organism evidence="1">
    <name type="scientific">virus sp. ctML55</name>
    <dbReference type="NCBI Taxonomy" id="2827627"/>
    <lineage>
        <taxon>Viruses</taxon>
    </lineage>
</organism>
<accession>A0A8S5RHY5</accession>
<sequence>MEDKYEGLSDEELKEIFEDMEADYWIDYYQSLCE</sequence>
<reference evidence="1" key="1">
    <citation type="journal article" date="2021" name="Proc. Natl. Acad. Sci. U.S.A.">
        <title>A Catalog of Tens of Thousands of Viruses from Human Metagenomes Reveals Hidden Associations with Chronic Diseases.</title>
        <authorList>
            <person name="Tisza M.J."/>
            <person name="Buck C.B."/>
        </authorList>
    </citation>
    <scope>NUCLEOTIDE SEQUENCE</scope>
    <source>
        <strain evidence="1">CtML55</strain>
    </source>
</reference>
<evidence type="ECO:0000313" key="1">
    <source>
        <dbReference type="EMBL" id="DAE30677.1"/>
    </source>
</evidence>
<name>A0A8S5RHY5_9VIRU</name>
<dbReference type="EMBL" id="BK059105">
    <property type="protein sequence ID" value="DAE30677.1"/>
    <property type="molecule type" value="Genomic_DNA"/>
</dbReference>